<feature type="region of interest" description="Disordered" evidence="1">
    <location>
        <begin position="139"/>
        <end position="158"/>
    </location>
</feature>
<dbReference type="Gene3D" id="3.10.180.10">
    <property type="entry name" value="2,3-Dihydroxybiphenyl 1,2-Dioxygenase, domain 1"/>
    <property type="match status" value="1"/>
</dbReference>
<evidence type="ECO:0000256" key="1">
    <source>
        <dbReference type="SAM" id="MobiDB-lite"/>
    </source>
</evidence>
<dbReference type="EMBL" id="GBEZ01011729">
    <property type="protein sequence ID" value="JAC74083.1"/>
    <property type="molecule type" value="Transcribed_RNA"/>
</dbReference>
<gene>
    <name evidence="3" type="ORF">TSPGSL018_26938</name>
</gene>
<dbReference type="InterPro" id="IPR029068">
    <property type="entry name" value="Glyas_Bleomycin-R_OHBP_Dase"/>
</dbReference>
<dbReference type="PROSITE" id="PS51819">
    <property type="entry name" value="VOC"/>
    <property type="match status" value="1"/>
</dbReference>
<feature type="domain" description="VOC" evidence="2">
    <location>
        <begin position="17"/>
        <end position="148"/>
    </location>
</feature>
<dbReference type="Pfam" id="PF00903">
    <property type="entry name" value="Glyoxalase"/>
    <property type="match status" value="1"/>
</dbReference>
<evidence type="ECO:0000259" key="2">
    <source>
        <dbReference type="PROSITE" id="PS51819"/>
    </source>
</evidence>
<dbReference type="InterPro" id="IPR037523">
    <property type="entry name" value="VOC_core"/>
</dbReference>
<protein>
    <recommendedName>
        <fullName evidence="2">VOC domain-containing protein</fullName>
    </recommendedName>
</protein>
<reference evidence="3" key="1">
    <citation type="submission" date="2014-05" db="EMBL/GenBank/DDBJ databases">
        <title>The transcriptome of the halophilic microalga Tetraselmis sp. GSL018 isolated from the Great Salt Lake, Utah.</title>
        <authorList>
            <person name="Jinkerson R.E."/>
            <person name="D'Adamo S."/>
            <person name="Posewitz M.C."/>
        </authorList>
    </citation>
    <scope>NUCLEOTIDE SEQUENCE</scope>
    <source>
        <strain evidence="3">GSL018</strain>
    </source>
</reference>
<proteinExistence type="predicted"/>
<dbReference type="SUPFAM" id="SSF54593">
    <property type="entry name" value="Glyoxalase/Bleomycin resistance protein/Dihydroxybiphenyl dioxygenase"/>
    <property type="match status" value="1"/>
</dbReference>
<dbReference type="InterPro" id="IPR004360">
    <property type="entry name" value="Glyas_Fos-R_dOase_dom"/>
</dbReference>
<organism evidence="3">
    <name type="scientific">Tetraselmis sp. GSL018</name>
    <dbReference type="NCBI Taxonomy" id="582737"/>
    <lineage>
        <taxon>Eukaryota</taxon>
        <taxon>Viridiplantae</taxon>
        <taxon>Chlorophyta</taxon>
        <taxon>core chlorophytes</taxon>
        <taxon>Chlorodendrophyceae</taxon>
        <taxon>Chlorodendrales</taxon>
        <taxon>Chlorodendraceae</taxon>
        <taxon>Tetraselmis</taxon>
    </lineage>
</organism>
<dbReference type="AlphaFoldDB" id="A0A061RQ61"/>
<name>A0A061RQ61_9CHLO</name>
<dbReference type="PANTHER" id="PTHR47802">
    <property type="entry name" value="GLYOXALASE FAMILY PROTEIN, EXPRESSED"/>
    <property type="match status" value="1"/>
</dbReference>
<dbReference type="PANTHER" id="PTHR47802:SF1">
    <property type="entry name" value="GLYOXALASE FAMILY PROTEIN, EXPRESSED"/>
    <property type="match status" value="1"/>
</dbReference>
<sequence>MATKGAEDVDGPLDLCPLNHISIPSSDINVSRDFYRDVLGCTELKCPEFGFGVKWVLFPGGTPGGNGTALHIVEAEGQLPKPEAEKGIRRSYHFCFRVNNIDAQVEKLKRKGIDHTVETVPGGSFQAGTEPHYTLWKQKGNSQSLRPKKVYGDPTTFV</sequence>
<evidence type="ECO:0000313" key="3">
    <source>
        <dbReference type="EMBL" id="JAC74083.1"/>
    </source>
</evidence>
<accession>A0A061RQ61</accession>
<feature type="non-terminal residue" evidence="3">
    <location>
        <position position="158"/>
    </location>
</feature>